<dbReference type="InterPro" id="IPR006635">
    <property type="entry name" value="NEAT_dom"/>
</dbReference>
<keyword evidence="4" id="KW-1133">Transmembrane helix</keyword>
<dbReference type="GO" id="GO:0030313">
    <property type="term" value="C:cell envelope"/>
    <property type="evidence" value="ECO:0007669"/>
    <property type="project" value="UniProtKB-SubCell"/>
</dbReference>
<organism evidence="6 7">
    <name type="scientific">Secundilactobacillus kimchicus JCM 15530</name>
    <dbReference type="NCBI Taxonomy" id="1302272"/>
    <lineage>
        <taxon>Bacteria</taxon>
        <taxon>Bacillati</taxon>
        <taxon>Bacillota</taxon>
        <taxon>Bacilli</taxon>
        <taxon>Lactobacillales</taxon>
        <taxon>Lactobacillaceae</taxon>
        <taxon>Secundilactobacillus</taxon>
    </lineage>
</organism>
<gene>
    <name evidence="6" type="ORF">FC96_GL002159</name>
</gene>
<feature type="region of interest" description="Disordered" evidence="3">
    <location>
        <begin position="155"/>
        <end position="233"/>
    </location>
</feature>
<evidence type="ECO:0000256" key="3">
    <source>
        <dbReference type="SAM" id="MobiDB-lite"/>
    </source>
</evidence>
<protein>
    <submittedName>
        <fullName evidence="6">Cell surface protein</fullName>
    </submittedName>
</protein>
<proteinExistence type="predicted"/>
<evidence type="ECO:0000256" key="1">
    <source>
        <dbReference type="ARBA" id="ARBA00004196"/>
    </source>
</evidence>
<accession>A0A0R1HWV5</accession>
<dbReference type="AlphaFoldDB" id="A0A0R1HWV5"/>
<dbReference type="PATRIC" id="fig|1302272.5.peg.2208"/>
<keyword evidence="7" id="KW-1185">Reference proteome</keyword>
<reference evidence="6 7" key="1">
    <citation type="journal article" date="2015" name="Genome Announc.">
        <title>Expanding the biotechnology potential of lactobacilli through comparative genomics of 213 strains and associated genera.</title>
        <authorList>
            <person name="Sun Z."/>
            <person name="Harris H.M."/>
            <person name="McCann A."/>
            <person name="Guo C."/>
            <person name="Argimon S."/>
            <person name="Zhang W."/>
            <person name="Yang X."/>
            <person name="Jeffery I.B."/>
            <person name="Cooney J.C."/>
            <person name="Kagawa T.F."/>
            <person name="Liu W."/>
            <person name="Song Y."/>
            <person name="Salvetti E."/>
            <person name="Wrobel A."/>
            <person name="Rasinkangas P."/>
            <person name="Parkhill J."/>
            <person name="Rea M.C."/>
            <person name="O'Sullivan O."/>
            <person name="Ritari J."/>
            <person name="Douillard F.P."/>
            <person name="Paul Ross R."/>
            <person name="Yang R."/>
            <person name="Briner A.E."/>
            <person name="Felis G.E."/>
            <person name="de Vos W.M."/>
            <person name="Barrangou R."/>
            <person name="Klaenhammer T.R."/>
            <person name="Caufield P.W."/>
            <person name="Cui Y."/>
            <person name="Zhang H."/>
            <person name="O'Toole P.W."/>
        </authorList>
    </citation>
    <scope>NUCLEOTIDE SEQUENCE [LARGE SCALE GENOMIC DNA]</scope>
    <source>
        <strain evidence="6 7">JCM 15530</strain>
    </source>
</reference>
<dbReference type="EMBL" id="AZCX01000005">
    <property type="protein sequence ID" value="KRK47954.1"/>
    <property type="molecule type" value="Genomic_DNA"/>
</dbReference>
<comment type="caution">
    <text evidence="6">The sequence shown here is derived from an EMBL/GenBank/DDBJ whole genome shotgun (WGS) entry which is preliminary data.</text>
</comment>
<dbReference type="SUPFAM" id="SSF158911">
    <property type="entry name" value="NEAT domain-like"/>
    <property type="match status" value="1"/>
</dbReference>
<dbReference type="Gene3D" id="2.60.40.1850">
    <property type="match status" value="1"/>
</dbReference>
<feature type="compositionally biased region" description="Low complexity" evidence="3">
    <location>
        <begin position="187"/>
        <end position="228"/>
    </location>
</feature>
<name>A0A0R1HWV5_9LACO</name>
<dbReference type="Pfam" id="PF05031">
    <property type="entry name" value="NEAT"/>
    <property type="match status" value="1"/>
</dbReference>
<dbReference type="PROSITE" id="PS50978">
    <property type="entry name" value="NEAT"/>
    <property type="match status" value="1"/>
</dbReference>
<evidence type="ECO:0000256" key="4">
    <source>
        <dbReference type="SAM" id="Phobius"/>
    </source>
</evidence>
<evidence type="ECO:0000259" key="5">
    <source>
        <dbReference type="PROSITE" id="PS50978"/>
    </source>
</evidence>
<evidence type="ECO:0000313" key="6">
    <source>
        <dbReference type="EMBL" id="KRK47954.1"/>
    </source>
</evidence>
<keyword evidence="4" id="KW-0472">Membrane</keyword>
<sequence length="262" mass="28040">MTRVIKQGLFLLTVTWLLALIGVVGHAKSIQYQALKYGTNQTSMASGYFVHPASVKVKHGAYVVTMRIKTAKSLSSYPVKVLSVNGGAPQNVRRMKDRKGNSNLYYSFTTTNLKQVINAALAIDVPNVYKAHHKISFKFRTTGLPSLKQTATKHTTAAKAVGQTSIKKLTPDAATPKQSKQAKTKTKTGQSSNKKKASPTASSRSSVASQSVPAASSSDSTTTQRQSAEPQQGNRMPVLIAGIVVIVVVVGGGALWLTGRKR</sequence>
<feature type="domain" description="NEAT" evidence="5">
    <location>
        <begin position="23"/>
        <end position="155"/>
    </location>
</feature>
<dbReference type="RefSeq" id="WP_082593487.1">
    <property type="nucleotide sequence ID" value="NZ_AZCX01000005.1"/>
</dbReference>
<dbReference type="CDD" id="cd06920">
    <property type="entry name" value="NEAT"/>
    <property type="match status" value="1"/>
</dbReference>
<comment type="subcellular location">
    <subcellularLocation>
        <location evidence="1">Cell envelope</location>
    </subcellularLocation>
</comment>
<dbReference type="SMART" id="SM00725">
    <property type="entry name" value="NEAT"/>
    <property type="match status" value="1"/>
</dbReference>
<dbReference type="Proteomes" id="UP000050911">
    <property type="component" value="Unassembled WGS sequence"/>
</dbReference>
<keyword evidence="2" id="KW-0732">Signal</keyword>
<dbReference type="InterPro" id="IPR037250">
    <property type="entry name" value="NEAT_dom_sf"/>
</dbReference>
<feature type="transmembrane region" description="Helical" evidence="4">
    <location>
        <begin position="236"/>
        <end position="257"/>
    </location>
</feature>
<dbReference type="STRING" id="1302272.FC96_GL002159"/>
<keyword evidence="4" id="KW-0812">Transmembrane</keyword>
<evidence type="ECO:0000313" key="7">
    <source>
        <dbReference type="Proteomes" id="UP000050911"/>
    </source>
</evidence>
<evidence type="ECO:0000256" key="2">
    <source>
        <dbReference type="ARBA" id="ARBA00022729"/>
    </source>
</evidence>